<evidence type="ECO:0000313" key="6">
    <source>
        <dbReference type="Ensembl" id="ENSECRP00000013524.1"/>
    </source>
</evidence>
<reference evidence="6" key="1">
    <citation type="submission" date="2021-06" db="EMBL/GenBank/DDBJ databases">
        <authorList>
            <consortium name="Wellcome Sanger Institute Data Sharing"/>
        </authorList>
    </citation>
    <scope>NUCLEOTIDE SEQUENCE [LARGE SCALE GENOMIC DNA]</scope>
</reference>
<comment type="similarity">
    <text evidence="4">Belongs to the ubiquitin-conjugating enzyme family.</text>
</comment>
<evidence type="ECO:0000256" key="1">
    <source>
        <dbReference type="ARBA" id="ARBA00022679"/>
    </source>
</evidence>
<dbReference type="Gene3D" id="3.10.110.10">
    <property type="entry name" value="Ubiquitin Conjugating Enzyme"/>
    <property type="match status" value="1"/>
</dbReference>
<dbReference type="InterPro" id="IPR000608">
    <property type="entry name" value="UBC"/>
</dbReference>
<dbReference type="InterPro" id="IPR016135">
    <property type="entry name" value="UBQ-conjugating_enzyme/RWD"/>
</dbReference>
<evidence type="ECO:0000259" key="5">
    <source>
        <dbReference type="PROSITE" id="PS50127"/>
    </source>
</evidence>
<protein>
    <submittedName>
        <fullName evidence="6">Ubiquitin conjugating enzyme E2 U</fullName>
    </submittedName>
</protein>
<dbReference type="GO" id="GO:0005524">
    <property type="term" value="F:ATP binding"/>
    <property type="evidence" value="ECO:0007669"/>
    <property type="project" value="UniProtKB-UniRule"/>
</dbReference>
<dbReference type="GeneTree" id="ENSGT00940000162256"/>
<keyword evidence="7" id="KW-1185">Reference proteome</keyword>
<dbReference type="InterPro" id="IPR023313">
    <property type="entry name" value="UBQ-conjugating_AS"/>
</dbReference>
<dbReference type="SUPFAM" id="SSF54495">
    <property type="entry name" value="UBC-like"/>
    <property type="match status" value="1"/>
</dbReference>
<dbReference type="PROSITE" id="PS50127">
    <property type="entry name" value="UBC_2"/>
    <property type="match status" value="1"/>
</dbReference>
<gene>
    <name evidence="6" type="primary">UBE2U</name>
</gene>
<dbReference type="Ensembl" id="ENSECRT00000013759.1">
    <property type="protein sequence ID" value="ENSECRP00000013524.1"/>
    <property type="gene ID" value="ENSECRG00000009018.1"/>
</dbReference>
<dbReference type="PROSITE" id="PS00183">
    <property type="entry name" value="UBC_1"/>
    <property type="match status" value="1"/>
</dbReference>
<dbReference type="GO" id="GO:0016740">
    <property type="term" value="F:transferase activity"/>
    <property type="evidence" value="ECO:0007669"/>
    <property type="project" value="UniProtKB-KW"/>
</dbReference>
<sequence>MHSRAYLLLEKEYQELREANLYGIHAVPVNDSLFQWLVEIEGLKDSPWEGGSLQLTLQYNEDYNTAPPIVKFTTIPFHPNVDKHSGRPCISFLDNKELWEAGFTMATVLLAVQVLLSNPVTEDAVNLEAAEMCRTNPSLFTKVVLDCVSKSKRIKDEPDLGENSSPNLFSKYLGTTELDTCVKSVSFADYIKTWSGIATSKATQDLSNPVTLCSVHPSQSALHYGLQDMGVAEEMKAQNTEFSTIIYGSPVKPQKVGITNDEKMARVKRITRIHLQTRTPDSFGSPQAVSTRKAKERDNEDLWETEVDNLIAWTNTLCYAED</sequence>
<keyword evidence="2 4" id="KW-0833">Ubl conjugation pathway</keyword>
<dbReference type="CDD" id="cd23806">
    <property type="entry name" value="UBCc_UBE2U"/>
    <property type="match status" value="1"/>
</dbReference>
<reference evidence="6" key="2">
    <citation type="submission" date="2025-08" db="UniProtKB">
        <authorList>
            <consortium name="Ensembl"/>
        </authorList>
    </citation>
    <scope>IDENTIFICATION</scope>
</reference>
<organism evidence="6 7">
    <name type="scientific">Erpetoichthys calabaricus</name>
    <name type="common">Rope fish</name>
    <name type="synonym">Calamoichthys calabaricus</name>
    <dbReference type="NCBI Taxonomy" id="27687"/>
    <lineage>
        <taxon>Eukaryota</taxon>
        <taxon>Metazoa</taxon>
        <taxon>Chordata</taxon>
        <taxon>Craniata</taxon>
        <taxon>Vertebrata</taxon>
        <taxon>Euteleostomi</taxon>
        <taxon>Actinopterygii</taxon>
        <taxon>Polypteriformes</taxon>
        <taxon>Polypteridae</taxon>
        <taxon>Erpetoichthys</taxon>
    </lineage>
</organism>
<feature type="domain" description="UBC core" evidence="5">
    <location>
        <begin position="4"/>
        <end position="153"/>
    </location>
</feature>
<keyword evidence="4" id="KW-0547">Nucleotide-binding</keyword>
<reference evidence="6" key="3">
    <citation type="submission" date="2025-09" db="UniProtKB">
        <authorList>
            <consortium name="Ensembl"/>
        </authorList>
    </citation>
    <scope>IDENTIFICATION</scope>
</reference>
<evidence type="ECO:0000256" key="2">
    <source>
        <dbReference type="ARBA" id="ARBA00022786"/>
    </source>
</evidence>
<dbReference type="SMART" id="SM00212">
    <property type="entry name" value="UBCc"/>
    <property type="match status" value="1"/>
</dbReference>
<accession>A0A8C4S9S0</accession>
<dbReference type="OrthoDB" id="9978460at2759"/>
<dbReference type="PANTHER" id="PTHR24067">
    <property type="entry name" value="UBIQUITIN-CONJUGATING ENZYME E2"/>
    <property type="match status" value="1"/>
</dbReference>
<dbReference type="InterPro" id="IPR050113">
    <property type="entry name" value="Ub_conjugating_enzyme"/>
</dbReference>
<dbReference type="Pfam" id="PF00179">
    <property type="entry name" value="UQ_con"/>
    <property type="match status" value="1"/>
</dbReference>
<feature type="active site" description="Glycyl thioester intermediate" evidence="3">
    <location>
        <position position="89"/>
    </location>
</feature>
<dbReference type="AlphaFoldDB" id="A0A8C4S9S0"/>
<keyword evidence="4" id="KW-0067">ATP-binding</keyword>
<evidence type="ECO:0000256" key="4">
    <source>
        <dbReference type="RuleBase" id="RU362109"/>
    </source>
</evidence>
<proteinExistence type="inferred from homology"/>
<dbReference type="Proteomes" id="UP000694620">
    <property type="component" value="Chromosome 10"/>
</dbReference>
<evidence type="ECO:0000313" key="7">
    <source>
        <dbReference type="Proteomes" id="UP000694620"/>
    </source>
</evidence>
<name>A0A8C4S9S0_ERPCA</name>
<keyword evidence="1" id="KW-0808">Transferase</keyword>
<evidence type="ECO:0000256" key="3">
    <source>
        <dbReference type="PROSITE-ProRule" id="PRU10133"/>
    </source>
</evidence>